<comment type="caution">
    <text evidence="1">The sequence shown here is derived from an EMBL/GenBank/DDBJ whole genome shotgun (WGS) entry which is preliminary data.</text>
</comment>
<gene>
    <name evidence="1" type="ORF">GCM10009846_01560</name>
</gene>
<sequence>MTTSRVGRPRVPGNFHCHRCNQSSKRHRVTWPDGRICTPCFVRAVETYGACAWCEDERMLPGRDEHDRPICRICARITTDLDCRRCGAEAELIRRKLCVRCVLREDLEPLLAPNDPPDLRLKRLVNVLCAVDRPASIRTWMRGAAANALLTAIGRRELDLEHAALDALPQSTAVDHLRSLLVARHMLPDRGNEDLARFDRWLDHRLTELAPRPRIASALEPFARWHHARRLHDDADIIRNLNYATRGAKQEITEAGRFLAWLDDTHDVAFIDVDQRLIDEYLADGPSTRKTARNFINWHRSIGTVRVHAGRRRDGLSTPMAKDIERIEQLGRLMRVTDMPLAPRVIGLLMLLYGTPIGRLVQLQRDAVTEAPDGIRIDLGGSQPALVPGPISQLMYEMTTTTAATRTATVDAGWLIPGVRIGRHVHPDSVRERLRAIGITVLAGRNATLADLTQQLHPAVLADVLGIGTPTLTNHALRAGMAFASYPNAPRASR</sequence>
<organism evidence="1 2">
    <name type="scientific">Agrococcus versicolor</name>
    <dbReference type="NCBI Taxonomy" id="501482"/>
    <lineage>
        <taxon>Bacteria</taxon>
        <taxon>Bacillati</taxon>
        <taxon>Actinomycetota</taxon>
        <taxon>Actinomycetes</taxon>
        <taxon>Micrococcales</taxon>
        <taxon>Microbacteriaceae</taxon>
        <taxon>Agrococcus</taxon>
    </lineage>
</organism>
<evidence type="ECO:0008006" key="3">
    <source>
        <dbReference type="Google" id="ProtNLM"/>
    </source>
</evidence>
<accession>A0ABN3AIV0</accession>
<protein>
    <recommendedName>
        <fullName evidence="3">Recombinase XerD</fullName>
    </recommendedName>
</protein>
<evidence type="ECO:0000313" key="1">
    <source>
        <dbReference type="EMBL" id="GAA2170598.1"/>
    </source>
</evidence>
<name>A0ABN3AIV0_9MICO</name>
<dbReference type="Proteomes" id="UP001501599">
    <property type="component" value="Unassembled WGS sequence"/>
</dbReference>
<dbReference type="EMBL" id="BAAAQT010000001">
    <property type="protein sequence ID" value="GAA2170598.1"/>
    <property type="molecule type" value="Genomic_DNA"/>
</dbReference>
<evidence type="ECO:0000313" key="2">
    <source>
        <dbReference type="Proteomes" id="UP001501599"/>
    </source>
</evidence>
<reference evidence="1 2" key="1">
    <citation type="journal article" date="2019" name="Int. J. Syst. Evol. Microbiol.">
        <title>The Global Catalogue of Microorganisms (GCM) 10K type strain sequencing project: providing services to taxonomists for standard genome sequencing and annotation.</title>
        <authorList>
            <consortium name="The Broad Institute Genomics Platform"/>
            <consortium name="The Broad Institute Genome Sequencing Center for Infectious Disease"/>
            <person name="Wu L."/>
            <person name="Ma J."/>
        </authorList>
    </citation>
    <scope>NUCLEOTIDE SEQUENCE [LARGE SCALE GENOMIC DNA]</scope>
    <source>
        <strain evidence="1 2">JCM 16026</strain>
    </source>
</reference>
<proteinExistence type="predicted"/>
<keyword evidence="2" id="KW-1185">Reference proteome</keyword>